<organism evidence="3 4">
    <name type="scientific">Rhizophagus clarus</name>
    <dbReference type="NCBI Taxonomy" id="94130"/>
    <lineage>
        <taxon>Eukaryota</taxon>
        <taxon>Fungi</taxon>
        <taxon>Fungi incertae sedis</taxon>
        <taxon>Mucoromycota</taxon>
        <taxon>Glomeromycotina</taxon>
        <taxon>Glomeromycetes</taxon>
        <taxon>Glomerales</taxon>
        <taxon>Glomeraceae</taxon>
        <taxon>Rhizophagus</taxon>
    </lineage>
</organism>
<dbReference type="AlphaFoldDB" id="A0A8H3LUL7"/>
<dbReference type="Pfam" id="PF20209">
    <property type="entry name" value="DUF6570"/>
    <property type="match status" value="1"/>
</dbReference>
<dbReference type="InterPro" id="IPR046700">
    <property type="entry name" value="DUF6570"/>
</dbReference>
<feature type="coiled-coil region" evidence="1">
    <location>
        <begin position="38"/>
        <end position="68"/>
    </location>
</feature>
<comment type="caution">
    <text evidence="3">The sequence shown here is derived from an EMBL/GenBank/DDBJ whole genome shotgun (WGS) entry which is preliminary data.</text>
</comment>
<gene>
    <name evidence="3" type="ORF">RCL2_002189400</name>
</gene>
<dbReference type="Proteomes" id="UP000615446">
    <property type="component" value="Unassembled WGS sequence"/>
</dbReference>
<protein>
    <submittedName>
        <fullName evidence="3">Uncharacterized protein LOC107366600</fullName>
    </submittedName>
</protein>
<reference evidence="3" key="1">
    <citation type="submission" date="2019-10" db="EMBL/GenBank/DDBJ databases">
        <title>Conservation and host-specific expression of non-tandemly repeated heterogenous ribosome RNA gene in arbuscular mycorrhizal fungi.</title>
        <authorList>
            <person name="Maeda T."/>
            <person name="Kobayashi Y."/>
            <person name="Nakagawa T."/>
            <person name="Ezawa T."/>
            <person name="Yamaguchi K."/>
            <person name="Bino T."/>
            <person name="Nishimoto Y."/>
            <person name="Shigenobu S."/>
            <person name="Kawaguchi M."/>
        </authorList>
    </citation>
    <scope>NUCLEOTIDE SEQUENCE</scope>
    <source>
        <strain evidence="3">HR1</strain>
    </source>
</reference>
<dbReference type="OrthoDB" id="10510858at2759"/>
<accession>A0A8H3LUL7</accession>
<evidence type="ECO:0000313" key="4">
    <source>
        <dbReference type="Proteomes" id="UP000615446"/>
    </source>
</evidence>
<proteinExistence type="predicted"/>
<evidence type="ECO:0000256" key="1">
    <source>
        <dbReference type="SAM" id="Coils"/>
    </source>
</evidence>
<evidence type="ECO:0000313" key="3">
    <source>
        <dbReference type="EMBL" id="GES95213.1"/>
    </source>
</evidence>
<feature type="domain" description="DUF6570" evidence="2">
    <location>
        <begin position="71"/>
        <end position="130"/>
    </location>
</feature>
<keyword evidence="1" id="KW-0175">Coiled coil</keyword>
<sequence length="326" mass="37813">MKNKKILSQSAATIKQRKKRAAEILDEHEIRLTNDHKNKKLKKQRRVLENADEHLNRQDEQLPELTNEPFSRLNEQLSDNIHSLSESDRKLLQKFRTEMNKRCDKIKQALCWLKENNQYYSDIIIDDDILRTLPEDSSIDEYLPQIHDAENRLQLVNDEICDTDRLDGKTDDTIIQNFIPAPILSRNENCIIDDALTRMQSESGPVMWPNIGGTAINEFNTPGYIAHVFPTLYPTGSADLRADHIRDENKVYVKQSLDGKQSTIKDVQEMVKNDTHMADCVMRFGTKGMIFFTFSAADLHWPDLHKLMPYGENSIDEESDMERSKH</sequence>
<evidence type="ECO:0000259" key="2">
    <source>
        <dbReference type="Pfam" id="PF20209"/>
    </source>
</evidence>
<dbReference type="EMBL" id="BLAL01000241">
    <property type="protein sequence ID" value="GES95213.1"/>
    <property type="molecule type" value="Genomic_DNA"/>
</dbReference>
<name>A0A8H3LUL7_9GLOM</name>